<keyword evidence="2" id="KW-1185">Reference proteome</keyword>
<reference evidence="1" key="1">
    <citation type="submission" date="2021-06" db="EMBL/GenBank/DDBJ databases">
        <authorList>
            <person name="Kallberg Y."/>
            <person name="Tangrot J."/>
            <person name="Rosling A."/>
        </authorList>
    </citation>
    <scope>NUCLEOTIDE SEQUENCE</scope>
    <source>
        <strain evidence="1">CL551</strain>
    </source>
</reference>
<evidence type="ECO:0000313" key="2">
    <source>
        <dbReference type="Proteomes" id="UP000789342"/>
    </source>
</evidence>
<dbReference type="Proteomes" id="UP000789342">
    <property type="component" value="Unassembled WGS sequence"/>
</dbReference>
<sequence>TYNLPINKNVPVENNEFRLFKFGQAVVENLVYGNPLKKLGELFYSEPFKQPKKYAKSLWQEASHNPLKYVEMMLPICYRNHIPAEYFKAMQNSRKYFVENSKDGLIS</sequence>
<gene>
    <name evidence="1" type="ORF">AMORRO_LOCUS5258</name>
</gene>
<name>A0A9N9AT46_9GLOM</name>
<proteinExistence type="predicted"/>
<accession>A0A9N9AT46</accession>
<organism evidence="1 2">
    <name type="scientific">Acaulospora morrowiae</name>
    <dbReference type="NCBI Taxonomy" id="94023"/>
    <lineage>
        <taxon>Eukaryota</taxon>
        <taxon>Fungi</taxon>
        <taxon>Fungi incertae sedis</taxon>
        <taxon>Mucoromycota</taxon>
        <taxon>Glomeromycotina</taxon>
        <taxon>Glomeromycetes</taxon>
        <taxon>Diversisporales</taxon>
        <taxon>Acaulosporaceae</taxon>
        <taxon>Acaulospora</taxon>
    </lineage>
</organism>
<evidence type="ECO:0000313" key="1">
    <source>
        <dbReference type="EMBL" id="CAG8543895.1"/>
    </source>
</evidence>
<dbReference type="OrthoDB" id="426718at2759"/>
<comment type="caution">
    <text evidence="1">The sequence shown here is derived from an EMBL/GenBank/DDBJ whole genome shotgun (WGS) entry which is preliminary data.</text>
</comment>
<protein>
    <submittedName>
        <fullName evidence="1">4075_t:CDS:1</fullName>
    </submittedName>
</protein>
<feature type="non-terminal residue" evidence="1">
    <location>
        <position position="1"/>
    </location>
</feature>
<dbReference type="AlphaFoldDB" id="A0A9N9AT46"/>
<dbReference type="EMBL" id="CAJVPV010003123">
    <property type="protein sequence ID" value="CAG8543895.1"/>
    <property type="molecule type" value="Genomic_DNA"/>
</dbReference>